<dbReference type="Gene3D" id="3.10.310.70">
    <property type="match status" value="1"/>
</dbReference>
<proteinExistence type="predicted"/>
<dbReference type="CDD" id="cd01300">
    <property type="entry name" value="YtcJ_like"/>
    <property type="match status" value="1"/>
</dbReference>
<dbReference type="Gene3D" id="3.20.20.140">
    <property type="entry name" value="Metal-dependent hydrolases"/>
    <property type="match status" value="1"/>
</dbReference>
<sequence length="540" mass="58701">MTDSSPDRRSSGPDLIVTGRIRTMDADRPEAEAIAVTGGRITAIGTTDAIRALATADTEVLTVTDGVVYPGFVEPHMHYWASAMQLDWVDCSTRDGATFDDVLARLREAQPAQGDWVLGRLYDPALVDGERELTRDVLDEVSPDRPIMVMNASLHFAYVNSAALAAAGISEDVENPEGGTFGRDDSGRLNGSLGEVPAMMAMMRVVPPLSQERLLDNIVRINQHAAERGYTRTHDAGTGLTIGPQEVDLLLQLAPRLAGRVTFAVHDYAMDAAIANGLTPFTGDDMCRAIAWKIISDGSNQGRSGFQRENYQGRDFRGAPNYDHAALVDRIRTAHAHGWQVMVHANGDAAIDETIDAYEQALDGRSGMDHRDRIEHCSFAHAEHLDRMAALGLSPSFLIGHLYYWGDAFEERIVGAEKAQLLDPVAGARRRGLRVSTHSDYTVTDFEPLREVQTQVTRIRRGSGLPLNAAEAVDVHTALKAKTVDAAWQVHADDTTGTIEVGKFADLVVLDADPAEVDPSTIADITVQRTIVGGRTVYQA</sequence>
<name>A0A939IU88_9MICO</name>
<reference evidence="2" key="1">
    <citation type="submission" date="2020-12" db="EMBL/GenBank/DDBJ databases">
        <title>PHA producing bacteria isolated from mangrove.</title>
        <authorList>
            <person name="Zheng W."/>
            <person name="Yu S."/>
            <person name="Huang Y."/>
        </authorList>
    </citation>
    <scope>NUCLEOTIDE SEQUENCE</scope>
    <source>
        <strain evidence="2">GN8-5</strain>
    </source>
</reference>
<dbReference type="AlphaFoldDB" id="A0A939IU88"/>
<dbReference type="SUPFAM" id="SSF51556">
    <property type="entry name" value="Metallo-dependent hydrolases"/>
    <property type="match status" value="1"/>
</dbReference>
<dbReference type="GO" id="GO:0016810">
    <property type="term" value="F:hydrolase activity, acting on carbon-nitrogen (but not peptide) bonds"/>
    <property type="evidence" value="ECO:0007669"/>
    <property type="project" value="InterPro"/>
</dbReference>
<evidence type="ECO:0000313" key="2">
    <source>
        <dbReference type="EMBL" id="MBN8205161.1"/>
    </source>
</evidence>
<dbReference type="Gene3D" id="2.30.40.10">
    <property type="entry name" value="Urease, subunit C, domain 1"/>
    <property type="match status" value="1"/>
</dbReference>
<accession>A0A939IU88</accession>
<dbReference type="InterPro" id="IPR033932">
    <property type="entry name" value="YtcJ-like"/>
</dbReference>
<evidence type="ECO:0000259" key="1">
    <source>
        <dbReference type="Pfam" id="PF07969"/>
    </source>
</evidence>
<protein>
    <submittedName>
        <fullName evidence="2">Amidohydrolase</fullName>
    </submittedName>
</protein>
<dbReference type="InterPro" id="IPR011059">
    <property type="entry name" value="Metal-dep_hydrolase_composite"/>
</dbReference>
<dbReference type="Pfam" id="PF07969">
    <property type="entry name" value="Amidohydro_3"/>
    <property type="match status" value="1"/>
</dbReference>
<gene>
    <name evidence="2" type="ORF">JF543_04220</name>
</gene>
<dbReference type="InterPro" id="IPR013108">
    <property type="entry name" value="Amidohydro_3"/>
</dbReference>
<dbReference type="InterPro" id="IPR032466">
    <property type="entry name" value="Metal_Hydrolase"/>
</dbReference>
<organism evidence="2 3">
    <name type="scientific">Microbacterium esteraromaticum</name>
    <dbReference type="NCBI Taxonomy" id="57043"/>
    <lineage>
        <taxon>Bacteria</taxon>
        <taxon>Bacillati</taxon>
        <taxon>Actinomycetota</taxon>
        <taxon>Actinomycetes</taxon>
        <taxon>Micrococcales</taxon>
        <taxon>Microbacteriaceae</taxon>
        <taxon>Microbacterium</taxon>
    </lineage>
</organism>
<dbReference type="SUPFAM" id="SSF51338">
    <property type="entry name" value="Composite domain of metallo-dependent hydrolases"/>
    <property type="match status" value="1"/>
</dbReference>
<dbReference type="PANTHER" id="PTHR22642:SF2">
    <property type="entry name" value="PROTEIN LONG AFTER FAR-RED 3"/>
    <property type="match status" value="1"/>
</dbReference>
<dbReference type="Proteomes" id="UP000664385">
    <property type="component" value="Unassembled WGS sequence"/>
</dbReference>
<dbReference type="RefSeq" id="WP_206822807.1">
    <property type="nucleotide sequence ID" value="NZ_JAEMWU010000001.1"/>
</dbReference>
<feature type="domain" description="Amidohydrolase 3" evidence="1">
    <location>
        <begin position="65"/>
        <end position="538"/>
    </location>
</feature>
<dbReference type="PANTHER" id="PTHR22642">
    <property type="entry name" value="IMIDAZOLONEPROPIONASE"/>
    <property type="match status" value="1"/>
</dbReference>
<dbReference type="EMBL" id="JAEMWU010000001">
    <property type="protein sequence ID" value="MBN8205161.1"/>
    <property type="molecule type" value="Genomic_DNA"/>
</dbReference>
<comment type="caution">
    <text evidence="2">The sequence shown here is derived from an EMBL/GenBank/DDBJ whole genome shotgun (WGS) entry which is preliminary data.</text>
</comment>
<evidence type="ECO:0000313" key="3">
    <source>
        <dbReference type="Proteomes" id="UP000664385"/>
    </source>
</evidence>